<accession>A0ABR4D1K0</accession>
<gene>
    <name evidence="1" type="ORF">VTL71DRAFT_594</name>
</gene>
<evidence type="ECO:0000313" key="2">
    <source>
        <dbReference type="Proteomes" id="UP001595075"/>
    </source>
</evidence>
<reference evidence="1 2" key="1">
    <citation type="journal article" date="2024" name="Commun. Biol.">
        <title>Comparative genomic analysis of thermophilic fungi reveals convergent evolutionary adaptations and gene losses.</title>
        <authorList>
            <person name="Steindorff A.S."/>
            <person name="Aguilar-Pontes M.V."/>
            <person name="Robinson A.J."/>
            <person name="Andreopoulos B."/>
            <person name="LaButti K."/>
            <person name="Kuo A."/>
            <person name="Mondo S."/>
            <person name="Riley R."/>
            <person name="Otillar R."/>
            <person name="Haridas S."/>
            <person name="Lipzen A."/>
            <person name="Grimwood J."/>
            <person name="Schmutz J."/>
            <person name="Clum A."/>
            <person name="Reid I.D."/>
            <person name="Moisan M.C."/>
            <person name="Butler G."/>
            <person name="Nguyen T.T.M."/>
            <person name="Dewar K."/>
            <person name="Conant G."/>
            <person name="Drula E."/>
            <person name="Henrissat B."/>
            <person name="Hansel C."/>
            <person name="Singer S."/>
            <person name="Hutchinson M.I."/>
            <person name="de Vries R.P."/>
            <person name="Natvig D.O."/>
            <person name="Powell A.J."/>
            <person name="Tsang A."/>
            <person name="Grigoriev I.V."/>
        </authorList>
    </citation>
    <scope>NUCLEOTIDE SEQUENCE [LARGE SCALE GENOMIC DNA]</scope>
    <source>
        <strain evidence="1 2">CBS 494.80</strain>
    </source>
</reference>
<organism evidence="1 2">
    <name type="scientific">Oculimacula yallundae</name>
    <dbReference type="NCBI Taxonomy" id="86028"/>
    <lineage>
        <taxon>Eukaryota</taxon>
        <taxon>Fungi</taxon>
        <taxon>Dikarya</taxon>
        <taxon>Ascomycota</taxon>
        <taxon>Pezizomycotina</taxon>
        <taxon>Leotiomycetes</taxon>
        <taxon>Helotiales</taxon>
        <taxon>Ploettnerulaceae</taxon>
        <taxon>Oculimacula</taxon>
    </lineage>
</organism>
<evidence type="ECO:0000313" key="1">
    <source>
        <dbReference type="EMBL" id="KAL2075651.1"/>
    </source>
</evidence>
<name>A0ABR4D1K0_9HELO</name>
<dbReference type="Proteomes" id="UP001595075">
    <property type="component" value="Unassembled WGS sequence"/>
</dbReference>
<keyword evidence="2" id="KW-1185">Reference proteome</keyword>
<dbReference type="EMBL" id="JAZHXI010000001">
    <property type="protein sequence ID" value="KAL2075651.1"/>
    <property type="molecule type" value="Genomic_DNA"/>
</dbReference>
<proteinExistence type="predicted"/>
<protein>
    <submittedName>
        <fullName evidence="1">Uncharacterized protein</fullName>
    </submittedName>
</protein>
<comment type="caution">
    <text evidence="1">The sequence shown here is derived from an EMBL/GenBank/DDBJ whole genome shotgun (WGS) entry which is preliminary data.</text>
</comment>
<sequence>MKMIPTRFWQAKTPVEIPVRSKSVPGKQSMQVPLSSCISISTSCLIVATLDASHSEADHEKTNAERYALLKEQLSISAGTNISQIIWLYKNIRYQDMMYAPIDSALAAFIDVVPKEHWNKKHPGPLWDTYMAYEIADYFKGKSSEKLDELAASFKFEKFVQRKELNEILLMDALRGEAL</sequence>